<dbReference type="KEGG" id="evi:Echvi_4130"/>
<dbReference type="OrthoDB" id="9792840at2"/>
<dbReference type="STRING" id="926556.Echvi_4130"/>
<accession>L0G5P7</accession>
<sequence length="253" mass="27650">MNNNTRLFFSGALLSVMIGITSCSQDKKSEQAEAEGQEHLEMKEKGHHQKEETHSHGETSGNGHGTHAEMKMGQNKTWTPSGNGIDLIKSDFHFITGNLENINPVVKEVDGEQVLELDSDGTPAAFVFHNQYGNVGMIVKLKKLDFTGTISLIHHAKDLTSYDFIAIKGQNMKLGRVVNGQEDVFDEGDFDSGNDWMSLKVTAAGTHFKGYVDEKTVTHGHGDKMANGFVGIMVDGKGKIQIGSIETAVLEDE</sequence>
<evidence type="ECO:0000313" key="2">
    <source>
        <dbReference type="EMBL" id="AGA80331.1"/>
    </source>
</evidence>
<dbReference type="EMBL" id="CP003346">
    <property type="protein sequence ID" value="AGA80331.1"/>
    <property type="molecule type" value="Genomic_DNA"/>
</dbReference>
<feature type="compositionally biased region" description="Basic and acidic residues" evidence="1">
    <location>
        <begin position="25"/>
        <end position="57"/>
    </location>
</feature>
<name>L0G5P7_ECHVK</name>
<dbReference type="RefSeq" id="WP_015267866.1">
    <property type="nucleotide sequence ID" value="NC_019904.1"/>
</dbReference>
<dbReference type="AlphaFoldDB" id="L0G5P7"/>
<protein>
    <submittedName>
        <fullName evidence="2">Uncharacterized protein</fullName>
    </submittedName>
</protein>
<gene>
    <name evidence="2" type="ordered locus">Echvi_4130</name>
</gene>
<evidence type="ECO:0000313" key="3">
    <source>
        <dbReference type="Proteomes" id="UP000010796"/>
    </source>
</evidence>
<proteinExistence type="predicted"/>
<dbReference type="Gene3D" id="2.60.120.560">
    <property type="entry name" value="Exo-inulinase, domain 1"/>
    <property type="match status" value="1"/>
</dbReference>
<dbReference type="Proteomes" id="UP000010796">
    <property type="component" value="Chromosome"/>
</dbReference>
<evidence type="ECO:0000256" key="1">
    <source>
        <dbReference type="SAM" id="MobiDB-lite"/>
    </source>
</evidence>
<reference evidence="3" key="1">
    <citation type="submission" date="2012-02" db="EMBL/GenBank/DDBJ databases">
        <title>The complete genome of Echinicola vietnamensis DSM 17526.</title>
        <authorList>
            <person name="Lucas S."/>
            <person name="Copeland A."/>
            <person name="Lapidus A."/>
            <person name="Glavina del Rio T."/>
            <person name="Dalin E."/>
            <person name="Tice H."/>
            <person name="Bruce D."/>
            <person name="Goodwin L."/>
            <person name="Pitluck S."/>
            <person name="Peters L."/>
            <person name="Ovchinnikova G."/>
            <person name="Teshima H."/>
            <person name="Kyrpides N."/>
            <person name="Mavromatis K."/>
            <person name="Ivanova N."/>
            <person name="Brettin T."/>
            <person name="Detter J.C."/>
            <person name="Han C."/>
            <person name="Larimer F."/>
            <person name="Land M."/>
            <person name="Hauser L."/>
            <person name="Markowitz V."/>
            <person name="Cheng J.-F."/>
            <person name="Hugenholtz P."/>
            <person name="Woyke T."/>
            <person name="Wu D."/>
            <person name="Brambilla E."/>
            <person name="Klenk H.-P."/>
            <person name="Eisen J.A."/>
        </authorList>
    </citation>
    <scope>NUCLEOTIDE SEQUENCE [LARGE SCALE GENOMIC DNA]</scope>
    <source>
        <strain evidence="3">DSM 17526 / LMG 23754 / KMM 6221</strain>
    </source>
</reference>
<dbReference type="PROSITE" id="PS51257">
    <property type="entry name" value="PROKAR_LIPOPROTEIN"/>
    <property type="match status" value="1"/>
</dbReference>
<dbReference type="eggNOG" id="COG4244">
    <property type="taxonomic scope" value="Bacteria"/>
</dbReference>
<organism evidence="2 3">
    <name type="scientific">Echinicola vietnamensis (strain DSM 17526 / LMG 23754 / KMM 6221)</name>
    <dbReference type="NCBI Taxonomy" id="926556"/>
    <lineage>
        <taxon>Bacteria</taxon>
        <taxon>Pseudomonadati</taxon>
        <taxon>Bacteroidota</taxon>
        <taxon>Cytophagia</taxon>
        <taxon>Cytophagales</taxon>
        <taxon>Cyclobacteriaceae</taxon>
        <taxon>Echinicola</taxon>
    </lineage>
</organism>
<dbReference type="HOGENOM" id="CLU_1097247_0_0_10"/>
<feature type="region of interest" description="Disordered" evidence="1">
    <location>
        <begin position="25"/>
        <end position="77"/>
    </location>
</feature>
<keyword evidence="3" id="KW-1185">Reference proteome</keyword>